<comment type="caution">
    <text evidence="2">The sequence shown here is derived from an EMBL/GenBank/DDBJ whole genome shotgun (WGS) entry which is preliminary data.</text>
</comment>
<gene>
    <name evidence="2" type="ORF">BET10_16285</name>
</gene>
<protein>
    <recommendedName>
        <fullName evidence="4">SnoaL-like domain-containing protein</fullName>
    </recommendedName>
</protein>
<name>A0A1S1MV43_9GAMM</name>
<dbReference type="STRING" id="1859457.BET10_16285"/>
<keyword evidence="3" id="KW-1185">Reference proteome</keyword>
<reference evidence="2 3" key="1">
    <citation type="submission" date="2016-09" db="EMBL/GenBank/DDBJ databases">
        <title>Pseudoalteromonas amylolytica sp. nov., isolated from the surface seawater.</title>
        <authorList>
            <person name="Wu Y.-H."/>
            <person name="Cheng H."/>
            <person name="Jin X.-B."/>
            <person name="Wang C.-S."/>
            <person name="Xu X.-W."/>
        </authorList>
    </citation>
    <scope>NUCLEOTIDE SEQUENCE [LARGE SCALE GENOMIC DNA]</scope>
    <source>
        <strain evidence="2 3">JW1</strain>
    </source>
</reference>
<dbReference type="EMBL" id="MKJU01000028">
    <property type="protein sequence ID" value="OHU89682.1"/>
    <property type="molecule type" value="Genomic_DNA"/>
</dbReference>
<dbReference type="Proteomes" id="UP000179786">
    <property type="component" value="Unassembled WGS sequence"/>
</dbReference>
<evidence type="ECO:0000313" key="2">
    <source>
        <dbReference type="EMBL" id="OHU89682.1"/>
    </source>
</evidence>
<evidence type="ECO:0000256" key="1">
    <source>
        <dbReference type="SAM" id="SignalP"/>
    </source>
</evidence>
<dbReference type="AlphaFoldDB" id="A0A1S1MV43"/>
<dbReference type="Gene3D" id="3.10.450.50">
    <property type="match status" value="1"/>
</dbReference>
<evidence type="ECO:0008006" key="4">
    <source>
        <dbReference type="Google" id="ProtNLM"/>
    </source>
</evidence>
<sequence length="146" mass="17071">MKSLLFAMLVVCSWSVYADDIASLNKQQLERKIKEVNTLQNAILMTGSQVTDVDALFEHFTEDFEYIHQGYGGRYSRQHLYNNYVKFLKAGQYQYTTPRYQIVTMIVGHDAVSVERQQLYEGKPESHLTVFEFKGPKVSKIIEYWK</sequence>
<evidence type="ECO:0000313" key="3">
    <source>
        <dbReference type="Proteomes" id="UP000179786"/>
    </source>
</evidence>
<dbReference type="SUPFAM" id="SSF54427">
    <property type="entry name" value="NTF2-like"/>
    <property type="match status" value="1"/>
</dbReference>
<keyword evidence="1" id="KW-0732">Signal</keyword>
<accession>A0A1S1MV43</accession>
<dbReference type="OrthoDB" id="980604at2"/>
<feature type="signal peptide" evidence="1">
    <location>
        <begin position="1"/>
        <end position="18"/>
    </location>
</feature>
<dbReference type="InterPro" id="IPR032710">
    <property type="entry name" value="NTF2-like_dom_sf"/>
</dbReference>
<feature type="chain" id="PRO_5010349144" description="SnoaL-like domain-containing protein" evidence="1">
    <location>
        <begin position="19"/>
        <end position="146"/>
    </location>
</feature>
<organism evidence="2 3">
    <name type="scientific">Pseudoalteromonas amylolytica</name>
    <dbReference type="NCBI Taxonomy" id="1859457"/>
    <lineage>
        <taxon>Bacteria</taxon>
        <taxon>Pseudomonadati</taxon>
        <taxon>Pseudomonadota</taxon>
        <taxon>Gammaproteobacteria</taxon>
        <taxon>Alteromonadales</taxon>
        <taxon>Pseudoalteromonadaceae</taxon>
        <taxon>Pseudoalteromonas</taxon>
    </lineage>
</organism>
<dbReference type="RefSeq" id="WP_070986309.1">
    <property type="nucleotide sequence ID" value="NZ_MKJU01000028.1"/>
</dbReference>
<proteinExistence type="predicted"/>